<comment type="similarity">
    <text evidence="9">Belongs to the glycosyl hydrolase 18 family.</text>
</comment>
<reference evidence="12" key="1">
    <citation type="journal article" date="2022" name="IScience">
        <title>Evolution of zygomycete secretomes and the origins of terrestrial fungal ecologies.</title>
        <authorList>
            <person name="Chang Y."/>
            <person name="Wang Y."/>
            <person name="Mondo S."/>
            <person name="Ahrendt S."/>
            <person name="Andreopoulos W."/>
            <person name="Barry K."/>
            <person name="Beard J."/>
            <person name="Benny G.L."/>
            <person name="Blankenship S."/>
            <person name="Bonito G."/>
            <person name="Cuomo C."/>
            <person name="Desiro A."/>
            <person name="Gervers K.A."/>
            <person name="Hundley H."/>
            <person name="Kuo A."/>
            <person name="LaButti K."/>
            <person name="Lang B.F."/>
            <person name="Lipzen A."/>
            <person name="O'Donnell K."/>
            <person name="Pangilinan J."/>
            <person name="Reynolds N."/>
            <person name="Sandor L."/>
            <person name="Smith M.E."/>
            <person name="Tsang A."/>
            <person name="Grigoriev I.V."/>
            <person name="Stajich J.E."/>
            <person name="Spatafora J.W."/>
        </authorList>
    </citation>
    <scope>NUCLEOTIDE SEQUENCE</scope>
    <source>
        <strain evidence="12">RSA 2281</strain>
    </source>
</reference>
<feature type="domain" description="GH18" evidence="11">
    <location>
        <begin position="7"/>
        <end position="296"/>
    </location>
</feature>
<dbReference type="GO" id="GO:0008061">
    <property type="term" value="F:chitin binding"/>
    <property type="evidence" value="ECO:0007669"/>
    <property type="project" value="InterPro"/>
</dbReference>
<dbReference type="SUPFAM" id="SSF51445">
    <property type="entry name" value="(Trans)glycosidases"/>
    <property type="match status" value="1"/>
</dbReference>
<keyword evidence="13" id="KW-1185">Reference proteome</keyword>
<evidence type="ECO:0000313" key="12">
    <source>
        <dbReference type="EMBL" id="KAI9275856.1"/>
    </source>
</evidence>
<evidence type="ECO:0000313" key="13">
    <source>
        <dbReference type="Proteomes" id="UP001209540"/>
    </source>
</evidence>
<gene>
    <name evidence="12" type="ORF">BDA99DRAFT_431219</name>
</gene>
<comment type="catalytic activity">
    <reaction evidence="1">
        <text>Random endo-hydrolysis of N-acetyl-beta-D-glucosaminide (1-&gt;4)-beta-linkages in chitin and chitodextrins.</text>
        <dbReference type="EC" id="3.2.1.14"/>
    </reaction>
</comment>
<reference evidence="12" key="2">
    <citation type="submission" date="2023-02" db="EMBL/GenBank/DDBJ databases">
        <authorList>
            <consortium name="DOE Joint Genome Institute"/>
            <person name="Mondo S.J."/>
            <person name="Chang Y."/>
            <person name="Wang Y."/>
            <person name="Ahrendt S."/>
            <person name="Andreopoulos W."/>
            <person name="Barry K."/>
            <person name="Beard J."/>
            <person name="Benny G.L."/>
            <person name="Blankenship S."/>
            <person name="Bonito G."/>
            <person name="Cuomo C."/>
            <person name="Desiro A."/>
            <person name="Gervers K.A."/>
            <person name="Hundley H."/>
            <person name="Kuo A."/>
            <person name="LaButti K."/>
            <person name="Lang B.F."/>
            <person name="Lipzen A."/>
            <person name="O'Donnell K."/>
            <person name="Pangilinan J."/>
            <person name="Reynolds N."/>
            <person name="Sandor L."/>
            <person name="Smith M.W."/>
            <person name="Tsang A."/>
            <person name="Grigoriev I.V."/>
            <person name="Stajich J.E."/>
            <person name="Spatafora J.W."/>
        </authorList>
    </citation>
    <scope>NUCLEOTIDE SEQUENCE</scope>
    <source>
        <strain evidence="12">RSA 2281</strain>
    </source>
</reference>
<keyword evidence="5" id="KW-0119">Carbohydrate metabolism</keyword>
<dbReference type="InterPro" id="IPR045321">
    <property type="entry name" value="Cts1-like"/>
</dbReference>
<dbReference type="GO" id="GO:0000272">
    <property type="term" value="P:polysaccharide catabolic process"/>
    <property type="evidence" value="ECO:0007669"/>
    <property type="project" value="UniProtKB-KW"/>
</dbReference>
<dbReference type="PROSITE" id="PS01095">
    <property type="entry name" value="GH18_1"/>
    <property type="match status" value="1"/>
</dbReference>
<evidence type="ECO:0000259" key="11">
    <source>
        <dbReference type="PROSITE" id="PS51910"/>
    </source>
</evidence>
<dbReference type="InterPro" id="IPR005089">
    <property type="entry name" value="CBM19"/>
</dbReference>
<organism evidence="12 13">
    <name type="scientific">Phascolomyces articulosus</name>
    <dbReference type="NCBI Taxonomy" id="60185"/>
    <lineage>
        <taxon>Eukaryota</taxon>
        <taxon>Fungi</taxon>
        <taxon>Fungi incertae sedis</taxon>
        <taxon>Mucoromycota</taxon>
        <taxon>Mucoromycotina</taxon>
        <taxon>Mucoromycetes</taxon>
        <taxon>Mucorales</taxon>
        <taxon>Lichtheimiaceae</taxon>
        <taxon>Phascolomyces</taxon>
    </lineage>
</organism>
<evidence type="ECO:0000256" key="4">
    <source>
        <dbReference type="ARBA" id="ARBA00023024"/>
    </source>
</evidence>
<dbReference type="CDD" id="cd02877">
    <property type="entry name" value="GH18_hevamine_XipI_class_III"/>
    <property type="match status" value="1"/>
</dbReference>
<proteinExistence type="inferred from homology"/>
<dbReference type="InterPro" id="IPR001579">
    <property type="entry name" value="Glyco_hydro_18_chit_AS"/>
</dbReference>
<evidence type="ECO:0000256" key="2">
    <source>
        <dbReference type="ARBA" id="ARBA00012729"/>
    </source>
</evidence>
<dbReference type="EMBL" id="JAIXMP010000003">
    <property type="protein sequence ID" value="KAI9275856.1"/>
    <property type="molecule type" value="Genomic_DNA"/>
</dbReference>
<evidence type="ECO:0000256" key="10">
    <source>
        <dbReference type="SAM" id="MobiDB-lite"/>
    </source>
</evidence>
<dbReference type="PROSITE" id="PS51910">
    <property type="entry name" value="GH18_2"/>
    <property type="match status" value="1"/>
</dbReference>
<evidence type="ECO:0000256" key="8">
    <source>
        <dbReference type="RuleBase" id="RU000489"/>
    </source>
</evidence>
<dbReference type="EC" id="3.2.1.14" evidence="2"/>
<dbReference type="InterPro" id="IPR001223">
    <property type="entry name" value="Glyco_hydro18_cat"/>
</dbReference>
<evidence type="ECO:0000256" key="5">
    <source>
        <dbReference type="ARBA" id="ARBA00023277"/>
    </source>
</evidence>
<dbReference type="Gene3D" id="3.20.20.80">
    <property type="entry name" value="Glycosidases"/>
    <property type="match status" value="1"/>
</dbReference>
<sequence length="472" mass="49571">MAFTNGPSMVQYWGQNSAGATGDGSQQSLGSYCNTDATDVIVMAFINTFNIGSLPNMDLSNACKGSYFPGTQLLYCPEVANDIKACQAKGKKVLISLGGAAGSYGFQNDNDAVTFANTLWNLFGNGKSNTRPFGDAVLDGFDLDIEGGGSTGYVTLVKTLRSLYATDSSKQYYVTAAPQCPFPDAILGSVINGALFDAVLVQFYNNYCSCGGTFNFDTWDNWAKGTSPNKNVKVFLGLPGSPQAAGSGYQSMDQLQPILSKISQYSSFGGVSIWDASQSYDNDQVSPNFAEALAKVVHGLPGGGGGDSTSTTTSKTNDCPVASPGNTLVSTPSSATSCSNGETSACINGQFALCDHGDWNKISCPVGTGCLSNADTASKSAYCGFNTFDLGINARRMNTRPFGSTVTVQMTVQPNTTITSVKGGAVNQNGRQVTLTVRNQQQKIMALTLQVTGETNSDILLAPDPRTLQFTS</sequence>
<dbReference type="PANTHER" id="PTHR45708:SF49">
    <property type="entry name" value="ENDOCHITINASE"/>
    <property type="match status" value="1"/>
</dbReference>
<name>A0AAD5PJ71_9FUNG</name>
<keyword evidence="3 8" id="KW-0378">Hydrolase</keyword>
<dbReference type="Pfam" id="PF00704">
    <property type="entry name" value="Glyco_hydro_18"/>
    <property type="match status" value="1"/>
</dbReference>
<accession>A0AAD5PJ71</accession>
<dbReference type="AlphaFoldDB" id="A0AAD5PJ71"/>
<evidence type="ECO:0000256" key="7">
    <source>
        <dbReference type="ARBA" id="ARBA00023326"/>
    </source>
</evidence>
<keyword evidence="7" id="KW-0624">Polysaccharide degradation</keyword>
<feature type="region of interest" description="Disordered" evidence="10">
    <location>
        <begin position="301"/>
        <end position="328"/>
    </location>
</feature>
<evidence type="ECO:0000256" key="6">
    <source>
        <dbReference type="ARBA" id="ARBA00023295"/>
    </source>
</evidence>
<dbReference type="Pfam" id="PF03427">
    <property type="entry name" value="CBM_19"/>
    <property type="match status" value="1"/>
</dbReference>
<dbReference type="GO" id="GO:0005576">
    <property type="term" value="C:extracellular region"/>
    <property type="evidence" value="ECO:0007669"/>
    <property type="project" value="TreeGrafter"/>
</dbReference>
<dbReference type="Proteomes" id="UP001209540">
    <property type="component" value="Unassembled WGS sequence"/>
</dbReference>
<dbReference type="GO" id="GO:0008843">
    <property type="term" value="F:endochitinase activity"/>
    <property type="evidence" value="ECO:0007669"/>
    <property type="project" value="UniProtKB-EC"/>
</dbReference>
<dbReference type="InterPro" id="IPR017853">
    <property type="entry name" value="GH"/>
</dbReference>
<evidence type="ECO:0000256" key="9">
    <source>
        <dbReference type="RuleBase" id="RU004453"/>
    </source>
</evidence>
<keyword evidence="6 8" id="KW-0326">Glycosidase</keyword>
<comment type="caution">
    <text evidence="12">The sequence shown here is derived from an EMBL/GenBank/DDBJ whole genome shotgun (WGS) entry which is preliminary data.</text>
</comment>
<dbReference type="GO" id="GO:0006032">
    <property type="term" value="P:chitin catabolic process"/>
    <property type="evidence" value="ECO:0007669"/>
    <property type="project" value="UniProtKB-KW"/>
</dbReference>
<dbReference type="InterPro" id="IPR050542">
    <property type="entry name" value="Glycosyl_Hydrlase18_Chitinase"/>
</dbReference>
<evidence type="ECO:0000256" key="3">
    <source>
        <dbReference type="ARBA" id="ARBA00022801"/>
    </source>
</evidence>
<keyword evidence="4" id="KW-0146">Chitin degradation</keyword>
<evidence type="ECO:0000256" key="1">
    <source>
        <dbReference type="ARBA" id="ARBA00000822"/>
    </source>
</evidence>
<dbReference type="PANTHER" id="PTHR45708">
    <property type="entry name" value="ENDOCHITINASE"/>
    <property type="match status" value="1"/>
</dbReference>
<protein>
    <recommendedName>
        <fullName evidence="2">chitinase</fullName>
        <ecNumber evidence="2">3.2.1.14</ecNumber>
    </recommendedName>
</protein>